<comment type="caution">
    <text evidence="2">The sequence shown here is derived from an EMBL/GenBank/DDBJ whole genome shotgun (WGS) entry which is preliminary data.</text>
</comment>
<gene>
    <name evidence="2" type="ORF">GCM10010449_75870</name>
</gene>
<keyword evidence="1" id="KW-0812">Transmembrane</keyword>
<keyword evidence="3" id="KW-1185">Reference proteome</keyword>
<name>A0ABP6NED8_9ACTN</name>
<accession>A0ABP6NED8</accession>
<evidence type="ECO:0000313" key="2">
    <source>
        <dbReference type="EMBL" id="GAA3145474.1"/>
    </source>
</evidence>
<dbReference type="RefSeq" id="WP_344529234.1">
    <property type="nucleotide sequence ID" value="NZ_BAAAUG010000187.1"/>
</dbReference>
<proteinExistence type="predicted"/>
<dbReference type="EMBL" id="BAAAUG010000187">
    <property type="protein sequence ID" value="GAA3145474.1"/>
    <property type="molecule type" value="Genomic_DNA"/>
</dbReference>
<feature type="transmembrane region" description="Helical" evidence="1">
    <location>
        <begin position="42"/>
        <end position="64"/>
    </location>
</feature>
<feature type="transmembrane region" description="Helical" evidence="1">
    <location>
        <begin position="119"/>
        <end position="142"/>
    </location>
</feature>
<feature type="transmembrane region" description="Helical" evidence="1">
    <location>
        <begin position="248"/>
        <end position="266"/>
    </location>
</feature>
<protein>
    <submittedName>
        <fullName evidence="2">ABC transporter permease</fullName>
    </submittedName>
</protein>
<evidence type="ECO:0000256" key="1">
    <source>
        <dbReference type="SAM" id="Phobius"/>
    </source>
</evidence>
<organism evidence="2 3">
    <name type="scientific">Streptomyces rectiviolaceus</name>
    <dbReference type="NCBI Taxonomy" id="332591"/>
    <lineage>
        <taxon>Bacteria</taxon>
        <taxon>Bacillati</taxon>
        <taxon>Actinomycetota</taxon>
        <taxon>Actinomycetes</taxon>
        <taxon>Kitasatosporales</taxon>
        <taxon>Streptomycetaceae</taxon>
        <taxon>Streptomyces</taxon>
    </lineage>
</organism>
<sequence length="271" mass="27922">MSTATTTGPKTTAPTATAPYHLSSRGILRSEWHKLWTLRSTWIMLGLASIFTVILGVILGATYSSSSGDDIDPVTYALLGTQIGQAAIAVLGILVTAGEYSTGMVRATMAAVPRRLPVLWAKTAVFTTVALGTLLVTNFLTFPLAQMFLGGTDLEASLGDSGIARAVAGNAVGTAFLGVIVLGLGSALRSIPGTIGAYVGGLILLPQLATTIPNDTVQDILNYFPLPAAESLAILDASSGDLSPGTGLLTLCGWAVASLTVAAYLLKRRDV</sequence>
<feature type="transmembrane region" description="Helical" evidence="1">
    <location>
        <begin position="76"/>
        <end position="98"/>
    </location>
</feature>
<keyword evidence="1" id="KW-0472">Membrane</keyword>
<dbReference type="Proteomes" id="UP001501637">
    <property type="component" value="Unassembled WGS sequence"/>
</dbReference>
<feature type="transmembrane region" description="Helical" evidence="1">
    <location>
        <begin position="191"/>
        <end position="209"/>
    </location>
</feature>
<evidence type="ECO:0000313" key="3">
    <source>
        <dbReference type="Proteomes" id="UP001501637"/>
    </source>
</evidence>
<keyword evidence="1" id="KW-1133">Transmembrane helix</keyword>
<feature type="transmembrane region" description="Helical" evidence="1">
    <location>
        <begin position="162"/>
        <end position="184"/>
    </location>
</feature>
<reference evidence="3" key="1">
    <citation type="journal article" date="2019" name="Int. J. Syst. Evol. Microbiol.">
        <title>The Global Catalogue of Microorganisms (GCM) 10K type strain sequencing project: providing services to taxonomists for standard genome sequencing and annotation.</title>
        <authorList>
            <consortium name="The Broad Institute Genomics Platform"/>
            <consortium name="The Broad Institute Genome Sequencing Center for Infectious Disease"/>
            <person name="Wu L."/>
            <person name="Ma J."/>
        </authorList>
    </citation>
    <scope>NUCLEOTIDE SEQUENCE [LARGE SCALE GENOMIC DNA]</scope>
    <source>
        <strain evidence="3">JCM 9092</strain>
    </source>
</reference>